<protein>
    <submittedName>
        <fullName evidence="2">Uncharacterized protein</fullName>
    </submittedName>
</protein>
<reference evidence="2" key="1">
    <citation type="submission" date="2019-12" db="EMBL/GenBank/DDBJ databases">
        <title>Genome sequencing and annotation of Brassica cretica.</title>
        <authorList>
            <person name="Studholme D.J."/>
            <person name="Sarris P."/>
        </authorList>
    </citation>
    <scope>NUCLEOTIDE SEQUENCE</scope>
    <source>
        <strain evidence="2">PFS-109/04</strain>
        <tissue evidence="2">Leaf</tissue>
    </source>
</reference>
<evidence type="ECO:0000313" key="2">
    <source>
        <dbReference type="EMBL" id="KAF3599648.1"/>
    </source>
</evidence>
<dbReference type="Proteomes" id="UP000712600">
    <property type="component" value="Unassembled WGS sequence"/>
</dbReference>
<feature type="region of interest" description="Disordered" evidence="1">
    <location>
        <begin position="1"/>
        <end position="53"/>
    </location>
</feature>
<accession>A0A8S9SEB6</accession>
<proteinExistence type="predicted"/>
<feature type="compositionally biased region" description="Basic residues" evidence="1">
    <location>
        <begin position="107"/>
        <end position="117"/>
    </location>
</feature>
<feature type="region of interest" description="Disordered" evidence="1">
    <location>
        <begin position="97"/>
        <end position="117"/>
    </location>
</feature>
<dbReference type="EMBL" id="QGKX02000004">
    <property type="protein sequence ID" value="KAF3599648.1"/>
    <property type="molecule type" value="Genomic_DNA"/>
</dbReference>
<gene>
    <name evidence="2" type="ORF">F2Q69_00038881</name>
</gene>
<evidence type="ECO:0000256" key="1">
    <source>
        <dbReference type="SAM" id="MobiDB-lite"/>
    </source>
</evidence>
<organism evidence="2 3">
    <name type="scientific">Brassica cretica</name>
    <name type="common">Mustard</name>
    <dbReference type="NCBI Taxonomy" id="69181"/>
    <lineage>
        <taxon>Eukaryota</taxon>
        <taxon>Viridiplantae</taxon>
        <taxon>Streptophyta</taxon>
        <taxon>Embryophyta</taxon>
        <taxon>Tracheophyta</taxon>
        <taxon>Spermatophyta</taxon>
        <taxon>Magnoliopsida</taxon>
        <taxon>eudicotyledons</taxon>
        <taxon>Gunneridae</taxon>
        <taxon>Pentapetalae</taxon>
        <taxon>rosids</taxon>
        <taxon>malvids</taxon>
        <taxon>Brassicales</taxon>
        <taxon>Brassicaceae</taxon>
        <taxon>Brassiceae</taxon>
        <taxon>Brassica</taxon>
    </lineage>
</organism>
<dbReference type="AlphaFoldDB" id="A0A8S9SEB6"/>
<name>A0A8S9SEB6_BRACR</name>
<sequence>MGSSRASDATPHPDNAKRYTTSPVAKPQMSMGLPHASNVTTHHGHDNRSPTNKILLSTTGIHEKPPHHTTYIRSKKTSIGENRNEILGDLSLYSVSGSISSGEKARGHTPRTRSQLK</sequence>
<evidence type="ECO:0000313" key="3">
    <source>
        <dbReference type="Proteomes" id="UP000712600"/>
    </source>
</evidence>
<comment type="caution">
    <text evidence="2">The sequence shown here is derived from an EMBL/GenBank/DDBJ whole genome shotgun (WGS) entry which is preliminary data.</text>
</comment>